<name>A0A0F8YK06_9ZZZZ</name>
<reference evidence="1" key="1">
    <citation type="journal article" date="2015" name="Nature">
        <title>Complex archaea that bridge the gap between prokaryotes and eukaryotes.</title>
        <authorList>
            <person name="Spang A."/>
            <person name="Saw J.H."/>
            <person name="Jorgensen S.L."/>
            <person name="Zaremba-Niedzwiedzka K."/>
            <person name="Martijn J."/>
            <person name="Lind A.E."/>
            <person name="van Eijk R."/>
            <person name="Schleper C."/>
            <person name="Guy L."/>
            <person name="Ettema T.J."/>
        </authorList>
    </citation>
    <scope>NUCLEOTIDE SEQUENCE</scope>
</reference>
<organism evidence="1">
    <name type="scientific">marine sediment metagenome</name>
    <dbReference type="NCBI Taxonomy" id="412755"/>
    <lineage>
        <taxon>unclassified sequences</taxon>
        <taxon>metagenomes</taxon>
        <taxon>ecological metagenomes</taxon>
    </lineage>
</organism>
<dbReference type="AlphaFoldDB" id="A0A0F8YK06"/>
<sequence>MNEPENGPVEVETIITEAVPAGDFETPTEPTVDDLFKQYVSEEEVKQTEKDSILPVGTYTTIPEFKVTLGEKDGRKFARLFGRISKVDEHDQETKGAIGYPLSWQRRNKMEQIKDETTGIVIEKKDTGKPDYLSKMFTQAVKAYTVAFGEPPTELDDQGTVNINIGKVITYLRDYPHKIRVIQTQNNENMVVSITAVIEK</sequence>
<dbReference type="EMBL" id="LAZR01052988">
    <property type="protein sequence ID" value="KKK81743.1"/>
    <property type="molecule type" value="Genomic_DNA"/>
</dbReference>
<protein>
    <submittedName>
        <fullName evidence="1">Uncharacterized protein</fullName>
    </submittedName>
</protein>
<evidence type="ECO:0000313" key="1">
    <source>
        <dbReference type="EMBL" id="KKK81743.1"/>
    </source>
</evidence>
<proteinExistence type="predicted"/>
<comment type="caution">
    <text evidence="1">The sequence shown here is derived from an EMBL/GenBank/DDBJ whole genome shotgun (WGS) entry which is preliminary data.</text>
</comment>
<accession>A0A0F8YK06</accession>
<gene>
    <name evidence="1" type="ORF">LCGC14_2810380</name>
</gene>